<protein>
    <submittedName>
        <fullName evidence="2">Plasmodium vivax Vir protein, putative</fullName>
    </submittedName>
</protein>
<dbReference type="EMBL" id="FLRJ01000138">
    <property type="protein sequence ID" value="SBT72755.1"/>
    <property type="molecule type" value="Genomic_DNA"/>
</dbReference>
<accession>A0A1C3KGF2</accession>
<dbReference type="OrthoDB" id="389308at2759"/>
<reference evidence="2 3" key="1">
    <citation type="submission" date="2016-06" db="EMBL/GenBank/DDBJ databases">
        <authorList>
            <consortium name="Pathogen Informatics"/>
        </authorList>
    </citation>
    <scope>NUCLEOTIDE SEQUENCE [LARGE SCALE GENOMIC DNA]</scope>
</reference>
<evidence type="ECO:0000313" key="3">
    <source>
        <dbReference type="Proteomes" id="UP000243200"/>
    </source>
</evidence>
<feature type="transmembrane region" description="Helical" evidence="1">
    <location>
        <begin position="55"/>
        <end position="78"/>
    </location>
</feature>
<gene>
    <name evidence="2" type="primary">PowCR01_000052000</name>
    <name evidence="2" type="ORF">POWCR01_000052000</name>
</gene>
<dbReference type="AlphaFoldDB" id="A0A1C3KGF2"/>
<dbReference type="VEuPathDB" id="PlasmoDB:POWCR01_000052000"/>
<organism evidence="2 3">
    <name type="scientific">Plasmodium ovale</name>
    <name type="common">malaria parasite P. ovale</name>
    <dbReference type="NCBI Taxonomy" id="36330"/>
    <lineage>
        <taxon>Eukaryota</taxon>
        <taxon>Sar</taxon>
        <taxon>Alveolata</taxon>
        <taxon>Apicomplexa</taxon>
        <taxon>Aconoidasida</taxon>
        <taxon>Haemosporida</taxon>
        <taxon>Plasmodiidae</taxon>
        <taxon>Plasmodium</taxon>
        <taxon>Plasmodium (Plasmodium)</taxon>
    </lineage>
</organism>
<keyword evidence="1" id="KW-0472">Membrane</keyword>
<proteinExistence type="predicted"/>
<name>A0A1C3KGF2_PLAOA</name>
<sequence>LTCTKSRTFNGASILSDGTLSLSQVQVGKGSSETELSLEHANSIVDNVSFNNSDYYVKLSVIFLLFGIILAIFLLYNFTTLGTWIQSKVIKKKEICCNLDEDAEDLLLPYSDNIDIKCFNDNVNINYHPT</sequence>
<dbReference type="Proteomes" id="UP000243200">
    <property type="component" value="Unassembled WGS sequence"/>
</dbReference>
<keyword evidence="1" id="KW-1133">Transmembrane helix</keyword>
<dbReference type="InterPro" id="IPR008780">
    <property type="entry name" value="Plasmodium_Vir"/>
</dbReference>
<evidence type="ECO:0000313" key="2">
    <source>
        <dbReference type="EMBL" id="SBT72755.1"/>
    </source>
</evidence>
<feature type="non-terminal residue" evidence="2">
    <location>
        <position position="1"/>
    </location>
</feature>
<evidence type="ECO:0000256" key="1">
    <source>
        <dbReference type="SAM" id="Phobius"/>
    </source>
</evidence>
<keyword evidence="1" id="KW-0812">Transmembrane</keyword>
<dbReference type="Pfam" id="PF05795">
    <property type="entry name" value="Plasmodium_Vir"/>
    <property type="match status" value="1"/>
</dbReference>